<protein>
    <submittedName>
        <fullName evidence="2">Uncharacterized protein</fullName>
    </submittedName>
</protein>
<evidence type="ECO:0000256" key="1">
    <source>
        <dbReference type="SAM" id="MobiDB-lite"/>
    </source>
</evidence>
<evidence type="ECO:0000313" key="3">
    <source>
        <dbReference type="Proteomes" id="UP000634229"/>
    </source>
</evidence>
<proteinExistence type="predicted"/>
<feature type="compositionally biased region" description="Acidic residues" evidence="1">
    <location>
        <begin position="306"/>
        <end position="323"/>
    </location>
</feature>
<keyword evidence="3" id="KW-1185">Reference proteome</keyword>
<reference evidence="2 3" key="1">
    <citation type="submission" date="2021-01" db="EMBL/GenBank/DDBJ databases">
        <title>WGS of actinomycetes isolated from Thailand.</title>
        <authorList>
            <person name="Thawai C."/>
        </authorList>
    </citation>
    <scope>NUCLEOTIDE SEQUENCE [LARGE SCALE GENOMIC DNA]</scope>
    <source>
        <strain evidence="2 3">CA1R205</strain>
    </source>
</reference>
<gene>
    <name evidence="2" type="ORF">JK363_26185</name>
</gene>
<dbReference type="InterPro" id="IPR043991">
    <property type="entry name" value="Gp3-like"/>
</dbReference>
<accession>A0ABS1NJ06</accession>
<feature type="compositionally biased region" description="Basic and acidic residues" evidence="1">
    <location>
        <begin position="295"/>
        <end position="304"/>
    </location>
</feature>
<comment type="caution">
    <text evidence="2">The sequence shown here is derived from an EMBL/GenBank/DDBJ whole genome shotgun (WGS) entry which is preliminary data.</text>
</comment>
<evidence type="ECO:0000313" key="2">
    <source>
        <dbReference type="EMBL" id="MBL1100099.1"/>
    </source>
</evidence>
<feature type="region of interest" description="Disordered" evidence="1">
    <location>
        <begin position="295"/>
        <end position="343"/>
    </location>
</feature>
<dbReference type="EMBL" id="JAERRF010000017">
    <property type="protein sequence ID" value="MBL1100099.1"/>
    <property type="molecule type" value="Genomic_DNA"/>
</dbReference>
<organism evidence="2 3">
    <name type="scientific">Streptomyces coffeae</name>
    <dbReference type="NCBI Taxonomy" id="621382"/>
    <lineage>
        <taxon>Bacteria</taxon>
        <taxon>Bacillati</taxon>
        <taxon>Actinomycetota</taxon>
        <taxon>Actinomycetes</taxon>
        <taxon>Kitasatosporales</taxon>
        <taxon>Streptomycetaceae</taxon>
        <taxon>Streptomyces</taxon>
    </lineage>
</organism>
<dbReference type="Pfam" id="PF18897">
    <property type="entry name" value="Gp3-like"/>
    <property type="match status" value="1"/>
</dbReference>
<dbReference type="Proteomes" id="UP000634229">
    <property type="component" value="Unassembled WGS sequence"/>
</dbReference>
<sequence>MTMGSRLLNIQRRTAEHGRLRTGYTQGNRPVRSATWVITSHAEEHVRRAADLWGGEPEQWTPLNSSISQWRVITKAPAIEALITPGDPLNQYNEMWSKGGCQRRCDGETELLTRQPCICAARFGEDWHHQKKGTVCSATSRLNVMLPDLSGMGMWRAETHSFYAASEWGGMVDMVLAGTRGDGFVPVTLRIEPRQRVANGETKKFPVVVVELRGVTPRQALAGPMTAAVALDPAGGGQAVAAIEAPKGRDWIADAKGALTSDDVRDLWMEAQAAGAVHHKGTDPLSKQLMAIAAEKDAETRAEAEPGPDADGAYEAEVIDEEPGERQSTHWPVAAQPGSGARR</sequence>
<name>A0ABS1NJ06_9ACTN</name>